<dbReference type="VEuPathDB" id="TrichDB:TRFO_40322"/>
<accession>A0A1J4J1X1</accession>
<name>A0A1J4J1X1_9EUKA</name>
<evidence type="ECO:0000313" key="3">
    <source>
        <dbReference type="EMBL" id="OHS93378.1"/>
    </source>
</evidence>
<dbReference type="SMART" id="SM00717">
    <property type="entry name" value="SANT"/>
    <property type="match status" value="2"/>
</dbReference>
<proteinExistence type="predicted"/>
<dbReference type="InterPro" id="IPR017930">
    <property type="entry name" value="Myb_dom"/>
</dbReference>
<dbReference type="RefSeq" id="XP_068346515.1">
    <property type="nucleotide sequence ID" value="XM_068513135.1"/>
</dbReference>
<dbReference type="PROSITE" id="PS50090">
    <property type="entry name" value="MYB_LIKE"/>
    <property type="match status" value="2"/>
</dbReference>
<feature type="domain" description="Myb-like" evidence="1">
    <location>
        <begin position="68"/>
        <end position="111"/>
    </location>
</feature>
<dbReference type="PROSITE" id="PS51294">
    <property type="entry name" value="HTH_MYB"/>
    <property type="match status" value="1"/>
</dbReference>
<dbReference type="Gene3D" id="1.10.10.60">
    <property type="entry name" value="Homeodomain-like"/>
    <property type="match status" value="2"/>
</dbReference>
<evidence type="ECO:0000313" key="4">
    <source>
        <dbReference type="Proteomes" id="UP000179807"/>
    </source>
</evidence>
<dbReference type="Proteomes" id="UP000179807">
    <property type="component" value="Unassembled WGS sequence"/>
</dbReference>
<dbReference type="OrthoDB" id="8034038at2759"/>
<comment type="caution">
    <text evidence="3">The sequence shown here is derived from an EMBL/GenBank/DDBJ whole genome shotgun (WGS) entry which is preliminary data.</text>
</comment>
<protein>
    <submittedName>
        <fullName evidence="3">Myb-like DNA-binding domain containing protein</fullName>
    </submittedName>
</protein>
<dbReference type="EMBL" id="MLAK01001406">
    <property type="protein sequence ID" value="OHS93378.1"/>
    <property type="molecule type" value="Genomic_DNA"/>
</dbReference>
<dbReference type="InterPro" id="IPR001005">
    <property type="entry name" value="SANT/Myb"/>
</dbReference>
<dbReference type="PANTHER" id="PTHR45614:SF253">
    <property type="entry name" value="CHROMOSOME UNDETERMINED SCAFFOLD_38, WHOLE GENOME SHOTGUN SEQUENCE"/>
    <property type="match status" value="1"/>
</dbReference>
<dbReference type="Pfam" id="PF00249">
    <property type="entry name" value="Myb_DNA-binding"/>
    <property type="match status" value="2"/>
</dbReference>
<dbReference type="GO" id="GO:0000981">
    <property type="term" value="F:DNA-binding transcription factor activity, RNA polymerase II-specific"/>
    <property type="evidence" value="ECO:0007669"/>
    <property type="project" value="TreeGrafter"/>
</dbReference>
<feature type="domain" description="HTH myb-type" evidence="2">
    <location>
        <begin position="68"/>
        <end position="115"/>
    </location>
</feature>
<dbReference type="CDD" id="cd00167">
    <property type="entry name" value="SANT"/>
    <property type="match status" value="2"/>
</dbReference>
<dbReference type="GeneID" id="94847839"/>
<keyword evidence="4" id="KW-1185">Reference proteome</keyword>
<dbReference type="GO" id="GO:0005634">
    <property type="term" value="C:nucleus"/>
    <property type="evidence" value="ECO:0007669"/>
    <property type="project" value="TreeGrafter"/>
</dbReference>
<dbReference type="SUPFAM" id="SSF46689">
    <property type="entry name" value="Homeodomain-like"/>
    <property type="match status" value="1"/>
</dbReference>
<dbReference type="AlphaFoldDB" id="A0A1J4J1X1"/>
<feature type="domain" description="Myb-like" evidence="1">
    <location>
        <begin position="20"/>
        <end position="61"/>
    </location>
</feature>
<dbReference type="GO" id="GO:0000978">
    <property type="term" value="F:RNA polymerase II cis-regulatory region sequence-specific DNA binding"/>
    <property type="evidence" value="ECO:0007669"/>
    <property type="project" value="TreeGrafter"/>
</dbReference>
<organism evidence="3 4">
    <name type="scientific">Tritrichomonas foetus</name>
    <dbReference type="NCBI Taxonomy" id="1144522"/>
    <lineage>
        <taxon>Eukaryota</taxon>
        <taxon>Metamonada</taxon>
        <taxon>Parabasalia</taxon>
        <taxon>Tritrichomonadida</taxon>
        <taxon>Tritrichomonadidae</taxon>
        <taxon>Tritrichomonas</taxon>
    </lineage>
</organism>
<dbReference type="PANTHER" id="PTHR45614">
    <property type="entry name" value="MYB PROTEIN-RELATED"/>
    <property type="match status" value="1"/>
</dbReference>
<dbReference type="InterPro" id="IPR050560">
    <property type="entry name" value="MYB_TF"/>
</dbReference>
<reference evidence="3" key="1">
    <citation type="submission" date="2016-10" db="EMBL/GenBank/DDBJ databases">
        <authorList>
            <person name="Benchimol M."/>
            <person name="Almeida L.G."/>
            <person name="Vasconcelos A.T."/>
            <person name="Perreira-Neves A."/>
            <person name="Rosa I.A."/>
            <person name="Tasca T."/>
            <person name="Bogo M.R."/>
            <person name="de Souza W."/>
        </authorList>
    </citation>
    <scope>NUCLEOTIDE SEQUENCE [LARGE SCALE GENOMIC DNA]</scope>
    <source>
        <strain evidence="3">K</strain>
    </source>
</reference>
<evidence type="ECO:0000259" key="2">
    <source>
        <dbReference type="PROSITE" id="PS51294"/>
    </source>
</evidence>
<gene>
    <name evidence="3" type="ORF">TRFO_40322</name>
</gene>
<dbReference type="InterPro" id="IPR009057">
    <property type="entry name" value="Homeodomain-like_sf"/>
</dbReference>
<evidence type="ECO:0000259" key="1">
    <source>
        <dbReference type="PROSITE" id="PS50090"/>
    </source>
</evidence>
<sequence length="230" mass="27463">MYPYPLNYSYLLLTKQQHTFTPEEDIKLETLTNSSQNWHFIAGNFEGKTPRQCKERYMYYISKRPSPNWTPEEEKLLETKFEEIGPHWSKMATFFPNRTDVNLKNHWSAMLNRKSREEVAQKIKAKQQNTDSTILNDQDLNHIKKLKTDMKILKNEKFHHNPSMDLNQCNHIIEENKYSNEQEQDKVIDKSRDDLIIESEQNDSKEIADRIPQEDFPSFSQFDEMIVDEL</sequence>